<dbReference type="InterPro" id="IPR007597">
    <property type="entry name" value="CheC"/>
</dbReference>
<evidence type="ECO:0000259" key="8">
    <source>
        <dbReference type="Pfam" id="PF01052"/>
    </source>
</evidence>
<dbReference type="PANTHER" id="PTHR43484:SF1">
    <property type="entry name" value="FLAGELLAR MOTOR SWITCH PROTEIN FLIN"/>
    <property type="match status" value="1"/>
</dbReference>
<proteinExistence type="inferred from homology"/>
<dbReference type="InterPro" id="IPR028976">
    <property type="entry name" value="CheC-like_sf"/>
</dbReference>
<sequence length="390" mass="42653">MRNDMLSQEEIDSLLKGGPQEEEVTKTSALNDIEIDALGEIGNINMGTAATTLFTLLGHKVQITTPSVEETTISDIASSYPIPFVSVQVNYRIGIEGMNLLILKEDDVKIITSLMLGGDGKSDIPEELNDIHLSAISEAMNQMVGSSSTSLAEMLGKKIDITPPVVSKVNLAEGGGLDPELLSAKEPIICTSFKMTIGDLIDSTIMQIMPIDFAKGLVNGMLYGSDEPEIQQELKVEEPTTMPKSPEQSAHRAESTYEREAEPEYDSYEADYESPRQDYVQQNNVRVQPASFASFDAPTKRHGSVPENIDLIKDVLLKVTVELGKTTKSIDEILQLTPGSILELDRLVGEPLDIMVNGKKIAKGEVVVIDENYGIRVTDIIKAEKRLKSI</sequence>
<evidence type="ECO:0000256" key="6">
    <source>
        <dbReference type="ARBA" id="ARBA00023136"/>
    </source>
</evidence>
<dbReference type="SUPFAM" id="SSF103039">
    <property type="entry name" value="CheC-like"/>
    <property type="match status" value="1"/>
</dbReference>
<keyword evidence="6" id="KW-0472">Membrane</keyword>
<dbReference type="InterPro" id="IPR012826">
    <property type="entry name" value="FliN"/>
</dbReference>
<dbReference type="PANTHER" id="PTHR43484">
    <property type="match status" value="1"/>
</dbReference>
<feature type="domain" description="CheC-like protein" evidence="9">
    <location>
        <begin position="34"/>
        <end position="69"/>
    </location>
</feature>
<dbReference type="Pfam" id="PF01052">
    <property type="entry name" value="FliMN_C"/>
    <property type="match status" value="1"/>
</dbReference>
<dbReference type="InterPro" id="IPR001543">
    <property type="entry name" value="FliN-like_C"/>
</dbReference>
<keyword evidence="10" id="KW-0969">Cilium</keyword>
<protein>
    <submittedName>
        <fullName evidence="10">Flagellar motor switch protein FliN/FliY</fullName>
    </submittedName>
</protein>
<dbReference type="PRINTS" id="PR00956">
    <property type="entry name" value="FLGMOTORFLIN"/>
</dbReference>
<dbReference type="NCBIfam" id="NF005995">
    <property type="entry name" value="PRK08119.1"/>
    <property type="match status" value="1"/>
</dbReference>
<dbReference type="Pfam" id="PF04509">
    <property type="entry name" value="CheC"/>
    <property type="match status" value="2"/>
</dbReference>
<comment type="caution">
    <text evidence="10">The sequence shown here is derived from an EMBL/GenBank/DDBJ whole genome shotgun (WGS) entry which is preliminary data.</text>
</comment>
<evidence type="ECO:0000256" key="1">
    <source>
        <dbReference type="ARBA" id="ARBA00004413"/>
    </source>
</evidence>
<comment type="subcellular location">
    <subcellularLocation>
        <location evidence="1">Cell membrane</location>
        <topology evidence="1">Peripheral membrane protein</topology>
        <orientation evidence="1">Cytoplasmic side</orientation>
    </subcellularLocation>
</comment>
<evidence type="ECO:0000256" key="5">
    <source>
        <dbReference type="ARBA" id="ARBA00022779"/>
    </source>
</evidence>
<keyword evidence="10" id="KW-0282">Flagellum</keyword>
<evidence type="ECO:0000256" key="7">
    <source>
        <dbReference type="SAM" id="MobiDB-lite"/>
    </source>
</evidence>
<evidence type="ECO:0000313" key="10">
    <source>
        <dbReference type="EMBL" id="MBP2026408.1"/>
    </source>
</evidence>
<keyword evidence="4" id="KW-0145">Chemotaxis</keyword>
<keyword evidence="3" id="KW-1003">Cell membrane</keyword>
<dbReference type="NCBIfam" id="TIGR02480">
    <property type="entry name" value="fliN"/>
    <property type="match status" value="1"/>
</dbReference>
<feature type="domain" description="Flagellar motor switch protein FliN-like C-terminal" evidence="8">
    <location>
        <begin position="311"/>
        <end position="381"/>
    </location>
</feature>
<dbReference type="CDD" id="cd17907">
    <property type="entry name" value="FliY_FliN-Y"/>
    <property type="match status" value="1"/>
</dbReference>
<dbReference type="SUPFAM" id="SSF101801">
    <property type="entry name" value="Surface presentation of antigens (SPOA)"/>
    <property type="match status" value="1"/>
</dbReference>
<keyword evidence="11" id="KW-1185">Reference proteome</keyword>
<accession>A0ABS4KF77</accession>
<dbReference type="Gene3D" id="3.40.1550.10">
    <property type="entry name" value="CheC-like"/>
    <property type="match status" value="1"/>
</dbReference>
<dbReference type="RefSeq" id="WP_209658415.1">
    <property type="nucleotide sequence ID" value="NZ_JAGGLI010000001.1"/>
</dbReference>
<dbReference type="InterPro" id="IPR001172">
    <property type="entry name" value="FliN_T3SS_HrcQb"/>
</dbReference>
<organism evidence="10 11">
    <name type="scientific">Acetoanaerobium pronyense</name>
    <dbReference type="NCBI Taxonomy" id="1482736"/>
    <lineage>
        <taxon>Bacteria</taxon>
        <taxon>Bacillati</taxon>
        <taxon>Bacillota</taxon>
        <taxon>Clostridia</taxon>
        <taxon>Peptostreptococcales</taxon>
        <taxon>Filifactoraceae</taxon>
        <taxon>Acetoanaerobium</taxon>
    </lineage>
</organism>
<gene>
    <name evidence="10" type="ORF">J2Z35_000197</name>
</gene>
<evidence type="ECO:0000259" key="9">
    <source>
        <dbReference type="Pfam" id="PF04509"/>
    </source>
</evidence>
<evidence type="ECO:0000313" key="11">
    <source>
        <dbReference type="Proteomes" id="UP001314903"/>
    </source>
</evidence>
<keyword evidence="5" id="KW-0283">Flagellar rotation</keyword>
<evidence type="ECO:0000256" key="4">
    <source>
        <dbReference type="ARBA" id="ARBA00022500"/>
    </source>
</evidence>
<name>A0ABS4KF77_9FIRM</name>
<feature type="compositionally biased region" description="Basic and acidic residues" evidence="7">
    <location>
        <begin position="249"/>
        <end position="262"/>
    </location>
</feature>
<feature type="domain" description="CheC-like protein" evidence="9">
    <location>
        <begin position="131"/>
        <end position="167"/>
    </location>
</feature>
<dbReference type="Proteomes" id="UP001314903">
    <property type="component" value="Unassembled WGS sequence"/>
</dbReference>
<comment type="similarity">
    <text evidence="2">Belongs to the FliN/MopA/SpaO family.</text>
</comment>
<keyword evidence="10" id="KW-0966">Cell projection</keyword>
<reference evidence="10 11" key="1">
    <citation type="submission" date="2021-03" db="EMBL/GenBank/DDBJ databases">
        <title>Genomic Encyclopedia of Type Strains, Phase IV (KMG-IV): sequencing the most valuable type-strain genomes for metagenomic binning, comparative biology and taxonomic classification.</title>
        <authorList>
            <person name="Goeker M."/>
        </authorList>
    </citation>
    <scope>NUCLEOTIDE SEQUENCE [LARGE SCALE GENOMIC DNA]</scope>
    <source>
        <strain evidence="10 11">DSM 27512</strain>
    </source>
</reference>
<evidence type="ECO:0000256" key="3">
    <source>
        <dbReference type="ARBA" id="ARBA00022475"/>
    </source>
</evidence>
<dbReference type="EMBL" id="JAGGLI010000001">
    <property type="protein sequence ID" value="MBP2026408.1"/>
    <property type="molecule type" value="Genomic_DNA"/>
</dbReference>
<dbReference type="Gene3D" id="2.30.330.10">
    <property type="entry name" value="SpoA-like"/>
    <property type="match status" value="1"/>
</dbReference>
<evidence type="ECO:0000256" key="2">
    <source>
        <dbReference type="ARBA" id="ARBA00009226"/>
    </source>
</evidence>
<feature type="region of interest" description="Disordered" evidence="7">
    <location>
        <begin position="237"/>
        <end position="268"/>
    </location>
</feature>
<dbReference type="InterPro" id="IPR051469">
    <property type="entry name" value="FliN/MopA/SpaO"/>
</dbReference>
<dbReference type="InterPro" id="IPR036429">
    <property type="entry name" value="SpoA-like_sf"/>
</dbReference>